<dbReference type="EMBL" id="CP007055">
    <property type="protein sequence ID" value="AHG00722.1"/>
    <property type="molecule type" value="Genomic_DNA"/>
</dbReference>
<name>W0JTT7_9EURY</name>
<proteinExistence type="predicted"/>
<keyword evidence="2" id="KW-1185">Reference proteome</keyword>
<organism evidence="1 2">
    <name type="scientific">Halostagnicola larsenii XH-48</name>
    <dbReference type="NCBI Taxonomy" id="797299"/>
    <lineage>
        <taxon>Archaea</taxon>
        <taxon>Methanobacteriati</taxon>
        <taxon>Methanobacteriota</taxon>
        <taxon>Stenosarchaea group</taxon>
        <taxon>Halobacteria</taxon>
        <taxon>Halobacteriales</taxon>
        <taxon>Natrialbaceae</taxon>
        <taxon>Halostagnicola</taxon>
    </lineage>
</organism>
<accession>W0JTT7</accession>
<dbReference type="KEGG" id="hlr:HALLA_05740"/>
<dbReference type="AlphaFoldDB" id="W0JTT7"/>
<reference evidence="1 2" key="1">
    <citation type="submission" date="2014-01" db="EMBL/GenBank/DDBJ databases">
        <authorList>
            <consortium name="DOE Joint Genome Institute"/>
            <person name="Anderson I."/>
            <person name="Huntemann M."/>
            <person name="Han J."/>
            <person name="Chen A."/>
            <person name="Kyrpides N."/>
            <person name="Mavromatis K."/>
            <person name="Markowitz V."/>
            <person name="Palaniappan K."/>
            <person name="Ivanova N."/>
            <person name="Schaumberg A."/>
            <person name="Pati A."/>
            <person name="Liolios K."/>
            <person name="Nordberg H.P."/>
            <person name="Cantor M.N."/>
            <person name="Hua S.X."/>
            <person name="Woyke T."/>
        </authorList>
    </citation>
    <scope>NUCLEOTIDE SEQUENCE [LARGE SCALE GENOMIC DNA]</scope>
    <source>
        <strain evidence="1 2">XH-48</strain>
    </source>
</reference>
<evidence type="ECO:0000313" key="2">
    <source>
        <dbReference type="Proteomes" id="UP000019024"/>
    </source>
</evidence>
<gene>
    <name evidence="1" type="ORF">HALLA_05740</name>
</gene>
<protein>
    <submittedName>
        <fullName evidence="1">Uncharacterized protein</fullName>
    </submittedName>
</protein>
<dbReference type="HOGENOM" id="CLU_3210641_0_0_2"/>
<dbReference type="Proteomes" id="UP000019024">
    <property type="component" value="Chromosome"/>
</dbReference>
<sequence length="44" mass="4587">MFSSRSSPITGTTVPYESLECVVPCSFRSDIVGPSTLISSASCS</sequence>
<evidence type="ECO:0000313" key="1">
    <source>
        <dbReference type="EMBL" id="AHG00722.1"/>
    </source>
</evidence>